<proteinExistence type="predicted"/>
<reference evidence="3" key="3">
    <citation type="submission" date="2015-04" db="UniProtKB">
        <authorList>
            <consortium name="EnsemblPlants"/>
        </authorList>
    </citation>
    <scope>IDENTIFICATION</scope>
    <source>
        <strain evidence="3">cv. Jemalong A17</strain>
    </source>
</reference>
<feature type="transmembrane region" description="Helical" evidence="1">
    <location>
        <begin position="79"/>
        <end position="97"/>
    </location>
</feature>
<dbReference type="EnsemblPlants" id="KEH42456">
    <property type="protein sequence ID" value="KEH42456"/>
    <property type="gene ID" value="MTR_1g069445"/>
</dbReference>
<dbReference type="Proteomes" id="UP000002051">
    <property type="component" value="Unassembled WGS sequence"/>
</dbReference>
<feature type="transmembrane region" description="Helical" evidence="1">
    <location>
        <begin position="103"/>
        <end position="125"/>
    </location>
</feature>
<keyword evidence="4" id="KW-1185">Reference proteome</keyword>
<dbReference type="EMBL" id="CM001217">
    <property type="protein sequence ID" value="KEH42456.1"/>
    <property type="molecule type" value="Genomic_DNA"/>
</dbReference>
<keyword evidence="1" id="KW-0472">Membrane</keyword>
<dbReference type="HOGENOM" id="CLU_1724995_0_0_1"/>
<evidence type="ECO:0000313" key="2">
    <source>
        <dbReference type="EMBL" id="KEH42456.1"/>
    </source>
</evidence>
<protein>
    <submittedName>
        <fullName evidence="2">Transmembrane protein, putative</fullName>
    </submittedName>
</protein>
<feature type="transmembrane region" description="Helical" evidence="1">
    <location>
        <begin position="18"/>
        <end position="39"/>
    </location>
</feature>
<keyword evidence="1" id="KW-1133">Transmembrane helix</keyword>
<gene>
    <name evidence="2" type="ordered locus">MTR_1g069445</name>
</gene>
<reference evidence="2 4" key="2">
    <citation type="journal article" date="2014" name="BMC Genomics">
        <title>An improved genome release (version Mt4.0) for the model legume Medicago truncatula.</title>
        <authorList>
            <person name="Tang H."/>
            <person name="Krishnakumar V."/>
            <person name="Bidwell S."/>
            <person name="Rosen B."/>
            <person name="Chan A."/>
            <person name="Zhou S."/>
            <person name="Gentzbittel L."/>
            <person name="Childs K.L."/>
            <person name="Yandell M."/>
            <person name="Gundlach H."/>
            <person name="Mayer K.F."/>
            <person name="Schwartz D.C."/>
            <person name="Town C.D."/>
        </authorList>
    </citation>
    <scope>GENOME REANNOTATION</scope>
    <source>
        <strain evidence="2">A17</strain>
        <strain evidence="3 4">cv. Jemalong A17</strain>
    </source>
</reference>
<name>A0A072VLH6_MEDTR</name>
<evidence type="ECO:0000313" key="4">
    <source>
        <dbReference type="Proteomes" id="UP000002051"/>
    </source>
</evidence>
<keyword evidence="1 2" id="KW-0812">Transmembrane</keyword>
<reference evidence="2 4" key="1">
    <citation type="journal article" date="2011" name="Nature">
        <title>The Medicago genome provides insight into the evolution of rhizobial symbioses.</title>
        <authorList>
            <person name="Young N.D."/>
            <person name="Debelle F."/>
            <person name="Oldroyd G.E."/>
            <person name="Geurts R."/>
            <person name="Cannon S.B."/>
            <person name="Udvardi M.K."/>
            <person name="Benedito V.A."/>
            <person name="Mayer K.F."/>
            <person name="Gouzy J."/>
            <person name="Schoof H."/>
            <person name="Van de Peer Y."/>
            <person name="Proost S."/>
            <person name="Cook D.R."/>
            <person name="Meyers B.C."/>
            <person name="Spannagl M."/>
            <person name="Cheung F."/>
            <person name="De Mita S."/>
            <person name="Krishnakumar V."/>
            <person name="Gundlach H."/>
            <person name="Zhou S."/>
            <person name="Mudge J."/>
            <person name="Bharti A.K."/>
            <person name="Murray J.D."/>
            <person name="Naoumkina M.A."/>
            <person name="Rosen B."/>
            <person name="Silverstein K.A."/>
            <person name="Tang H."/>
            <person name="Rombauts S."/>
            <person name="Zhao P.X."/>
            <person name="Zhou P."/>
            <person name="Barbe V."/>
            <person name="Bardou P."/>
            <person name="Bechner M."/>
            <person name="Bellec A."/>
            <person name="Berger A."/>
            <person name="Berges H."/>
            <person name="Bidwell S."/>
            <person name="Bisseling T."/>
            <person name="Choisne N."/>
            <person name="Couloux A."/>
            <person name="Denny R."/>
            <person name="Deshpande S."/>
            <person name="Dai X."/>
            <person name="Doyle J.J."/>
            <person name="Dudez A.M."/>
            <person name="Farmer A.D."/>
            <person name="Fouteau S."/>
            <person name="Franken C."/>
            <person name="Gibelin C."/>
            <person name="Gish J."/>
            <person name="Goldstein S."/>
            <person name="Gonzalez A.J."/>
            <person name="Green P.J."/>
            <person name="Hallab A."/>
            <person name="Hartog M."/>
            <person name="Hua A."/>
            <person name="Humphray S.J."/>
            <person name="Jeong D.H."/>
            <person name="Jing Y."/>
            <person name="Jocker A."/>
            <person name="Kenton S.M."/>
            <person name="Kim D.J."/>
            <person name="Klee K."/>
            <person name="Lai H."/>
            <person name="Lang C."/>
            <person name="Lin S."/>
            <person name="Macmil S.L."/>
            <person name="Magdelenat G."/>
            <person name="Matthews L."/>
            <person name="McCorrison J."/>
            <person name="Monaghan E.L."/>
            <person name="Mun J.H."/>
            <person name="Najar F.Z."/>
            <person name="Nicholson C."/>
            <person name="Noirot C."/>
            <person name="O'Bleness M."/>
            <person name="Paule C.R."/>
            <person name="Poulain J."/>
            <person name="Prion F."/>
            <person name="Qin B."/>
            <person name="Qu C."/>
            <person name="Retzel E.F."/>
            <person name="Riddle C."/>
            <person name="Sallet E."/>
            <person name="Samain S."/>
            <person name="Samson N."/>
            <person name="Sanders I."/>
            <person name="Saurat O."/>
            <person name="Scarpelli C."/>
            <person name="Schiex T."/>
            <person name="Segurens B."/>
            <person name="Severin A.J."/>
            <person name="Sherrier D.J."/>
            <person name="Shi R."/>
            <person name="Sims S."/>
            <person name="Singer S.R."/>
            <person name="Sinharoy S."/>
            <person name="Sterck L."/>
            <person name="Viollet A."/>
            <person name="Wang B.B."/>
            <person name="Wang K."/>
            <person name="Wang M."/>
            <person name="Wang X."/>
            <person name="Warfsmann J."/>
            <person name="Weissenbach J."/>
            <person name="White D.D."/>
            <person name="White J.D."/>
            <person name="Wiley G.B."/>
            <person name="Wincker P."/>
            <person name="Xing Y."/>
            <person name="Yang L."/>
            <person name="Yao Z."/>
            <person name="Ying F."/>
            <person name="Zhai J."/>
            <person name="Zhou L."/>
            <person name="Zuber A."/>
            <person name="Denarie J."/>
            <person name="Dixon R.A."/>
            <person name="May G.D."/>
            <person name="Schwartz D.C."/>
            <person name="Rogers J."/>
            <person name="Quetier F."/>
            <person name="Town C.D."/>
            <person name="Roe B.A."/>
        </authorList>
    </citation>
    <scope>NUCLEOTIDE SEQUENCE [LARGE SCALE GENOMIC DNA]</scope>
    <source>
        <strain evidence="2">A17</strain>
        <strain evidence="3 4">cv. Jemalong A17</strain>
    </source>
</reference>
<evidence type="ECO:0000313" key="3">
    <source>
        <dbReference type="EnsemblPlants" id="KEH42456"/>
    </source>
</evidence>
<organism evidence="2 4">
    <name type="scientific">Medicago truncatula</name>
    <name type="common">Barrel medic</name>
    <name type="synonym">Medicago tribuloides</name>
    <dbReference type="NCBI Taxonomy" id="3880"/>
    <lineage>
        <taxon>Eukaryota</taxon>
        <taxon>Viridiplantae</taxon>
        <taxon>Streptophyta</taxon>
        <taxon>Embryophyta</taxon>
        <taxon>Tracheophyta</taxon>
        <taxon>Spermatophyta</taxon>
        <taxon>Magnoliopsida</taxon>
        <taxon>eudicotyledons</taxon>
        <taxon>Gunneridae</taxon>
        <taxon>Pentapetalae</taxon>
        <taxon>rosids</taxon>
        <taxon>fabids</taxon>
        <taxon>Fabales</taxon>
        <taxon>Fabaceae</taxon>
        <taxon>Papilionoideae</taxon>
        <taxon>50 kb inversion clade</taxon>
        <taxon>NPAAA clade</taxon>
        <taxon>Hologalegina</taxon>
        <taxon>IRL clade</taxon>
        <taxon>Trifolieae</taxon>
        <taxon>Medicago</taxon>
    </lineage>
</organism>
<evidence type="ECO:0000256" key="1">
    <source>
        <dbReference type="SAM" id="Phobius"/>
    </source>
</evidence>
<sequence length="152" mass="16378">MPKSDESAETNDTFKPNIFGICLVSLTKFVAYAPLTLLLKSSGGAWSSGKKSSLESERTRVRAPLVPLEGARELVGSRLLVMFCLEFPSVGLLKLFLQPLKNLVVISLSVCSSVTLVACCSSVGFEELCQPSLRLCSKERFMLDVDQGAAGT</sequence>
<dbReference type="AlphaFoldDB" id="A0A072VLH6"/>
<accession>A0A072VLH6</accession>